<dbReference type="PROSITE" id="PS00675">
    <property type="entry name" value="SIGMA54_INTERACT_1"/>
    <property type="match status" value="1"/>
</dbReference>
<evidence type="ECO:0000313" key="2">
    <source>
        <dbReference type="EMBL" id="PYE52761.1"/>
    </source>
</evidence>
<dbReference type="EMBL" id="QJSX01000012">
    <property type="protein sequence ID" value="PYE52761.1"/>
    <property type="molecule type" value="Genomic_DNA"/>
</dbReference>
<dbReference type="InterPro" id="IPR005158">
    <property type="entry name" value="BTAD"/>
</dbReference>
<dbReference type="Pfam" id="PF13191">
    <property type="entry name" value="AAA_16"/>
    <property type="match status" value="1"/>
</dbReference>
<dbReference type="Pfam" id="PF03704">
    <property type="entry name" value="BTAD"/>
    <property type="match status" value="1"/>
</dbReference>
<dbReference type="InterPro" id="IPR027417">
    <property type="entry name" value="P-loop_NTPase"/>
</dbReference>
<gene>
    <name evidence="2" type="ORF">DES52_11282</name>
</gene>
<dbReference type="Proteomes" id="UP000248326">
    <property type="component" value="Unassembled WGS sequence"/>
</dbReference>
<comment type="caution">
    <text evidence="2">The sequence shown here is derived from an EMBL/GenBank/DDBJ whole genome shotgun (WGS) entry which is preliminary data.</text>
</comment>
<dbReference type="PANTHER" id="PTHR35807">
    <property type="entry name" value="TRANSCRIPTIONAL REGULATOR REDD-RELATED"/>
    <property type="match status" value="1"/>
</dbReference>
<organism evidence="2 3">
    <name type="scientific">Deinococcus yavapaiensis KR-236</name>
    <dbReference type="NCBI Taxonomy" id="694435"/>
    <lineage>
        <taxon>Bacteria</taxon>
        <taxon>Thermotogati</taxon>
        <taxon>Deinococcota</taxon>
        <taxon>Deinococci</taxon>
        <taxon>Deinococcales</taxon>
        <taxon>Deinococcaceae</taxon>
        <taxon>Deinococcus</taxon>
    </lineage>
</organism>
<reference evidence="2 3" key="1">
    <citation type="submission" date="2018-06" db="EMBL/GenBank/DDBJ databases">
        <title>Genomic Encyclopedia of Type Strains, Phase IV (KMG-IV): sequencing the most valuable type-strain genomes for metagenomic binning, comparative biology and taxonomic classification.</title>
        <authorList>
            <person name="Goeker M."/>
        </authorList>
    </citation>
    <scope>NUCLEOTIDE SEQUENCE [LARGE SCALE GENOMIC DNA]</scope>
    <source>
        <strain evidence="2 3">DSM 18048</strain>
    </source>
</reference>
<dbReference type="InterPro" id="IPR041664">
    <property type="entry name" value="AAA_16"/>
</dbReference>
<dbReference type="SUPFAM" id="SSF48452">
    <property type="entry name" value="TPR-like"/>
    <property type="match status" value="1"/>
</dbReference>
<dbReference type="SMART" id="SM01043">
    <property type="entry name" value="BTAD"/>
    <property type="match status" value="1"/>
</dbReference>
<keyword evidence="3" id="KW-1185">Reference proteome</keyword>
<sequence length="680" mass="74066">MPIFLERKGAAVVAYLALTGSASRSKLAGMLWPDAREATARNNLAQQLRKLRLALEDSLVQGSGVLSLDATVTVDVLEARVACEQGRHEAFVDFQGTLLGDLAFDDCPDFDAWLTAERTRLAQDRGVSLRALASAAEASGDTDATFSWASRLLEAEPLAEDAYVRVMTLQYLRGDVAAARATYERCEAMLAREFGAAPLAETVAFAAKLKQPKQTTARRSASAATLSIRAPALVGREREWARMQEAWDKGQFIFLSGESGVGKSRLAREFAANQGAFDVFAGRPGDVYVPFAANTRRYRELLARNPDLRLEPWMRAELGRVLPELSDDAPPPVRTDEDRERFFFAQGELIRFGSEGLKATVIDDLQYFDQASIDVGDYAMIKYAPLGKPGGLPRFIDCFRRGELPPSTAAAIQYGVELGLACVIELEPLAEDAAIELVLHLGVDAARNRAREVARATGGNPQFILETVRQLAHRPSGAPLTLPETVGQAIERRLRELTPGALLTLRAASVLQRDFDVDLVADVLHSPLLDVVGHWEELEAGQFVRGERFTHDLILETTRANLPLSVAHALHRSAAAALTARGAESARVARHWLEGGVPSEAAEAFVRAAARAEQGGRWREAAELLVQAALSFEADGHSERAAEQWADAARFAHHHHLELVGSLEPLGSRTSAVDREAPTP</sequence>
<dbReference type="InterPro" id="IPR025662">
    <property type="entry name" value="Sigma_54_int_dom_ATP-bd_1"/>
</dbReference>
<proteinExistence type="predicted"/>
<dbReference type="Gene3D" id="1.25.40.10">
    <property type="entry name" value="Tetratricopeptide repeat domain"/>
    <property type="match status" value="1"/>
</dbReference>
<protein>
    <submittedName>
        <fullName evidence="2">Transcriptional activator</fullName>
    </submittedName>
</protein>
<dbReference type="Gene3D" id="3.40.50.300">
    <property type="entry name" value="P-loop containing nucleotide triphosphate hydrolases"/>
    <property type="match status" value="1"/>
</dbReference>
<evidence type="ECO:0000259" key="1">
    <source>
        <dbReference type="SMART" id="SM01043"/>
    </source>
</evidence>
<dbReference type="InterPro" id="IPR011990">
    <property type="entry name" value="TPR-like_helical_dom_sf"/>
</dbReference>
<name>A0A318S2J9_9DEIO</name>
<feature type="domain" description="Bacterial transcriptional activator" evidence="1">
    <location>
        <begin position="74"/>
        <end position="210"/>
    </location>
</feature>
<accession>A0A318S2J9</accession>
<dbReference type="InterPro" id="IPR051677">
    <property type="entry name" value="AfsR-DnrI-RedD_regulator"/>
</dbReference>
<dbReference type="AlphaFoldDB" id="A0A318S2J9"/>
<dbReference type="SUPFAM" id="SSF52540">
    <property type="entry name" value="P-loop containing nucleoside triphosphate hydrolases"/>
    <property type="match status" value="1"/>
</dbReference>
<evidence type="ECO:0000313" key="3">
    <source>
        <dbReference type="Proteomes" id="UP000248326"/>
    </source>
</evidence>